<name>A0A0R2JTN4_9LACO</name>
<dbReference type="InterPro" id="IPR036653">
    <property type="entry name" value="CinA-like_C"/>
</dbReference>
<feature type="domain" description="MoaB/Mog" evidence="2">
    <location>
        <begin position="9"/>
        <end position="175"/>
    </location>
</feature>
<dbReference type="Proteomes" id="UP000051565">
    <property type="component" value="Unassembled WGS sequence"/>
</dbReference>
<comment type="similarity">
    <text evidence="1">Belongs to the CinA family.</text>
</comment>
<dbReference type="InterPro" id="IPR008135">
    <property type="entry name" value="Competence-induced_CinA"/>
</dbReference>
<dbReference type="SMART" id="SM00852">
    <property type="entry name" value="MoCF_biosynth"/>
    <property type="match status" value="1"/>
</dbReference>
<protein>
    <recommendedName>
        <fullName evidence="1">Putative competence-damage inducible protein</fullName>
    </recommendedName>
</protein>
<dbReference type="CDD" id="cd00885">
    <property type="entry name" value="cinA"/>
    <property type="match status" value="1"/>
</dbReference>
<dbReference type="Pfam" id="PF02464">
    <property type="entry name" value="CinA"/>
    <property type="match status" value="1"/>
</dbReference>
<organism evidence="3 4">
    <name type="scientific">Fructilactobacillus lindneri DSM 20690 = JCM 11027</name>
    <dbReference type="NCBI Taxonomy" id="1122148"/>
    <lineage>
        <taxon>Bacteria</taxon>
        <taxon>Bacillati</taxon>
        <taxon>Bacillota</taxon>
        <taxon>Bacilli</taxon>
        <taxon>Lactobacillales</taxon>
        <taxon>Lactobacillaceae</taxon>
        <taxon>Fructilactobacillus</taxon>
    </lineage>
</organism>
<dbReference type="NCBIfam" id="NF001813">
    <property type="entry name" value="PRK00549.1"/>
    <property type="match status" value="1"/>
</dbReference>
<evidence type="ECO:0000313" key="4">
    <source>
        <dbReference type="Proteomes" id="UP000051565"/>
    </source>
</evidence>
<dbReference type="NCBIfam" id="TIGR00200">
    <property type="entry name" value="cinA_nterm"/>
    <property type="match status" value="1"/>
</dbReference>
<dbReference type="Pfam" id="PF18146">
    <property type="entry name" value="CinA_KH"/>
    <property type="match status" value="1"/>
</dbReference>
<evidence type="ECO:0000256" key="1">
    <source>
        <dbReference type="HAMAP-Rule" id="MF_00226"/>
    </source>
</evidence>
<dbReference type="PANTHER" id="PTHR13939">
    <property type="entry name" value="NICOTINAMIDE-NUCLEOTIDE AMIDOHYDROLASE PNCC"/>
    <property type="match status" value="1"/>
</dbReference>
<dbReference type="NCBIfam" id="TIGR00199">
    <property type="entry name" value="PncC_domain"/>
    <property type="match status" value="1"/>
</dbReference>
<dbReference type="Pfam" id="PF00994">
    <property type="entry name" value="MoCF_biosynth"/>
    <property type="match status" value="1"/>
</dbReference>
<comment type="caution">
    <text evidence="3">The sequence shown here is derived from an EMBL/GenBank/DDBJ whole genome shotgun (WGS) entry which is preliminary data.</text>
</comment>
<dbReference type="STRING" id="53444.AYR59_06400"/>
<dbReference type="SUPFAM" id="SSF53218">
    <property type="entry name" value="Molybdenum cofactor biosynthesis proteins"/>
    <property type="match status" value="1"/>
</dbReference>
<dbReference type="PANTHER" id="PTHR13939:SF0">
    <property type="entry name" value="NMN AMIDOHYDROLASE-LIKE PROTEIN YFAY"/>
    <property type="match status" value="1"/>
</dbReference>
<dbReference type="Gene3D" id="3.90.950.20">
    <property type="entry name" value="CinA-like"/>
    <property type="match status" value="1"/>
</dbReference>
<evidence type="ECO:0000313" key="3">
    <source>
        <dbReference type="EMBL" id="KRN79174.1"/>
    </source>
</evidence>
<accession>A0A0R2JTN4</accession>
<dbReference type="HAMAP" id="MF_00226_B">
    <property type="entry name" value="CinA_B"/>
    <property type="match status" value="1"/>
</dbReference>
<dbReference type="Gene3D" id="3.30.70.2860">
    <property type="match status" value="1"/>
</dbReference>
<sequence>MGGNYMNAEIITVGTEILLGEIVDTSAPFVARNLANLGVDVYFQDTVGDNYERLEETISLAEGRSSLVVLTGGLGPTEDDITKLVLAKHLGLNLTTDEKALTKINQFYQSYELGKPANADIMAKYIEGSTVLPNEKGFAVGMFLKTPNCDYLVLPGPPVEMQFMFNKYALPILAKLTHGNAVIDSKVMRFFGIGETELEKDLKPLIDKQTNPTLATYAKRNEVTLRITGSEKTEQDVNSLIDEMVKKVMEIVGQYFYGWGDDNSLAKVVVNLLKEKHLSITAAESLTSGMFQSRIGNISGASEVFPGGFVTYSATAKEQMLEIPTEIVNKYGVVSKETATYMSQNAQSKMKTDIAVSFTGVAGPDELEGHPAGFFWIGLSLPDGEVLTKSVNFAKARNEVRDYATKTGFKMIYDNFK</sequence>
<dbReference type="InterPro" id="IPR036425">
    <property type="entry name" value="MoaB/Mog-like_dom_sf"/>
</dbReference>
<evidence type="ECO:0000259" key="2">
    <source>
        <dbReference type="SMART" id="SM00852"/>
    </source>
</evidence>
<dbReference type="AlphaFoldDB" id="A0A0R2JTN4"/>
<dbReference type="InterPro" id="IPR001453">
    <property type="entry name" value="MoaB/Mog_dom"/>
</dbReference>
<dbReference type="InterPro" id="IPR050101">
    <property type="entry name" value="CinA"/>
</dbReference>
<dbReference type="InterPro" id="IPR041424">
    <property type="entry name" value="CinA_KH"/>
</dbReference>
<gene>
    <name evidence="1" type="primary">cinA</name>
    <name evidence="3" type="ORF">IV52_GL000580</name>
</gene>
<dbReference type="PATRIC" id="fig|1122148.6.peg.600"/>
<dbReference type="Gene3D" id="3.40.980.10">
    <property type="entry name" value="MoaB/Mog-like domain"/>
    <property type="match status" value="1"/>
</dbReference>
<dbReference type="SUPFAM" id="SSF142433">
    <property type="entry name" value="CinA-like"/>
    <property type="match status" value="1"/>
</dbReference>
<reference evidence="3 4" key="1">
    <citation type="journal article" date="2015" name="Genome Announc.">
        <title>Expanding the biotechnology potential of lactobacilli through comparative genomics of 213 strains and associated genera.</title>
        <authorList>
            <person name="Sun Z."/>
            <person name="Harris H.M."/>
            <person name="McCann A."/>
            <person name="Guo C."/>
            <person name="Argimon S."/>
            <person name="Zhang W."/>
            <person name="Yang X."/>
            <person name="Jeffery I.B."/>
            <person name="Cooney J.C."/>
            <person name="Kagawa T.F."/>
            <person name="Liu W."/>
            <person name="Song Y."/>
            <person name="Salvetti E."/>
            <person name="Wrobel A."/>
            <person name="Rasinkangas P."/>
            <person name="Parkhill J."/>
            <person name="Rea M.C."/>
            <person name="O'Sullivan O."/>
            <person name="Ritari J."/>
            <person name="Douillard F.P."/>
            <person name="Paul Ross R."/>
            <person name="Yang R."/>
            <person name="Briner A.E."/>
            <person name="Felis G.E."/>
            <person name="de Vos W.M."/>
            <person name="Barrangou R."/>
            <person name="Klaenhammer T.R."/>
            <person name="Caufield P.W."/>
            <person name="Cui Y."/>
            <person name="Zhang H."/>
            <person name="O'Toole P.W."/>
        </authorList>
    </citation>
    <scope>NUCLEOTIDE SEQUENCE [LARGE SCALE GENOMIC DNA]</scope>
    <source>
        <strain evidence="3 4">DSM 20690</strain>
    </source>
</reference>
<keyword evidence="4" id="KW-1185">Reference proteome</keyword>
<dbReference type="InterPro" id="IPR008136">
    <property type="entry name" value="CinA_C"/>
</dbReference>
<dbReference type="PIRSF" id="PIRSF006728">
    <property type="entry name" value="CinA"/>
    <property type="match status" value="1"/>
</dbReference>
<proteinExistence type="inferred from homology"/>
<dbReference type="EMBL" id="JQBT01000032">
    <property type="protein sequence ID" value="KRN79174.1"/>
    <property type="molecule type" value="Genomic_DNA"/>
</dbReference>